<proteinExistence type="predicted"/>
<accession>A0A0G0LLL1</accession>
<organism evidence="2 3">
    <name type="scientific">Candidatus Azambacteria bacterium GW2011_GWA2_39_10</name>
    <dbReference type="NCBI Taxonomy" id="1618611"/>
    <lineage>
        <taxon>Bacteria</taxon>
        <taxon>Candidatus Azamiibacteriota</taxon>
    </lineage>
</organism>
<dbReference type="Gene3D" id="2.60.120.1140">
    <property type="entry name" value="Protein of unknown function DUF192"/>
    <property type="match status" value="1"/>
</dbReference>
<evidence type="ECO:0008006" key="4">
    <source>
        <dbReference type="Google" id="ProtNLM"/>
    </source>
</evidence>
<reference evidence="2" key="1">
    <citation type="journal article" date="2015" name="Nature">
        <title>rRNA introns, odd ribosomes, and small enigmatic genomes across a large radiation of phyla.</title>
        <authorList>
            <person name="Brown C.T."/>
            <person name="Hug L.A."/>
            <person name="Thomas B.C."/>
            <person name="Sharon I."/>
            <person name="Castelle C.J."/>
            <person name="Singh A."/>
            <person name="Wilkins M.J."/>
            <person name="Williams K.H."/>
            <person name="Banfield J.F."/>
        </authorList>
    </citation>
    <scope>NUCLEOTIDE SEQUENCE [LARGE SCALE GENOMIC DNA]</scope>
</reference>
<feature type="transmembrane region" description="Helical" evidence="1">
    <location>
        <begin position="12"/>
        <end position="30"/>
    </location>
</feature>
<keyword evidence="1" id="KW-0812">Transmembrane</keyword>
<keyword evidence="1" id="KW-0472">Membrane</keyword>
<gene>
    <name evidence="2" type="ORF">UT16_C0006G0009</name>
</gene>
<comment type="caution">
    <text evidence="2">The sequence shown here is derived from an EMBL/GenBank/DDBJ whole genome shotgun (WGS) entry which is preliminary data.</text>
</comment>
<protein>
    <recommendedName>
        <fullName evidence="4">DUF192 domain-containing protein</fullName>
    </recommendedName>
</protein>
<dbReference type="PANTHER" id="PTHR37953:SF1">
    <property type="entry name" value="UPF0127 PROTEIN MJ1496"/>
    <property type="match status" value="1"/>
</dbReference>
<evidence type="ECO:0000313" key="2">
    <source>
        <dbReference type="EMBL" id="KKQ92778.1"/>
    </source>
</evidence>
<dbReference type="EMBL" id="LBVT01000006">
    <property type="protein sequence ID" value="KKQ92778.1"/>
    <property type="molecule type" value="Genomic_DNA"/>
</dbReference>
<dbReference type="Proteomes" id="UP000034706">
    <property type="component" value="Unassembled WGS sequence"/>
</dbReference>
<dbReference type="InterPro" id="IPR003795">
    <property type="entry name" value="DUF192"/>
</dbReference>
<dbReference type="InterPro" id="IPR038695">
    <property type="entry name" value="Saro_0823-like_sf"/>
</dbReference>
<evidence type="ECO:0000256" key="1">
    <source>
        <dbReference type="SAM" id="Phobius"/>
    </source>
</evidence>
<dbReference type="PANTHER" id="PTHR37953">
    <property type="entry name" value="UPF0127 PROTEIN MJ1496"/>
    <property type="match status" value="1"/>
</dbReference>
<dbReference type="AlphaFoldDB" id="A0A0G0LLL1"/>
<dbReference type="Pfam" id="PF02643">
    <property type="entry name" value="DUF192"/>
    <property type="match status" value="1"/>
</dbReference>
<name>A0A0G0LLL1_9BACT</name>
<keyword evidence="1" id="KW-1133">Transmembrane helix</keyword>
<evidence type="ECO:0000313" key="3">
    <source>
        <dbReference type="Proteomes" id="UP000034706"/>
    </source>
</evidence>
<sequence>MVLVDSKRPFFLTLLFIIVCLAGIIIYQQYQKTFLTNQIVIHTGAGPIKINVEYAETQEKRISGLMNRPMLPKSSGMLFIFPDEKIREFWMKDTLIPLEIIFIGTKGNINEIITMQPCATDVLNCPVYTSKDPARFAIEVNAGFIERAKIVEGDILEISGF</sequence>